<dbReference type="Proteomes" id="UP001530400">
    <property type="component" value="Unassembled WGS sequence"/>
</dbReference>
<feature type="region of interest" description="Disordered" evidence="1">
    <location>
        <begin position="78"/>
        <end position="121"/>
    </location>
</feature>
<feature type="compositionally biased region" description="Basic and acidic residues" evidence="1">
    <location>
        <begin position="824"/>
        <end position="833"/>
    </location>
</feature>
<feature type="compositionally biased region" description="Low complexity" evidence="1">
    <location>
        <begin position="1046"/>
        <end position="1078"/>
    </location>
</feature>
<dbReference type="EMBL" id="JALLPJ020001135">
    <property type="protein sequence ID" value="KAL3775787.1"/>
    <property type="molecule type" value="Genomic_DNA"/>
</dbReference>
<gene>
    <name evidence="3" type="ORF">ACHAWO_003117</name>
</gene>
<feature type="compositionally biased region" description="Low complexity" evidence="1">
    <location>
        <begin position="1180"/>
        <end position="1197"/>
    </location>
</feature>
<accession>A0ABD3NIS6</accession>
<evidence type="ECO:0000313" key="3">
    <source>
        <dbReference type="EMBL" id="KAL3775787.1"/>
    </source>
</evidence>
<keyword evidence="4" id="KW-1185">Reference proteome</keyword>
<feature type="signal peptide" evidence="2">
    <location>
        <begin position="1"/>
        <end position="26"/>
    </location>
</feature>
<name>A0ABD3NIS6_9STRA</name>
<feature type="compositionally biased region" description="Low complexity" evidence="1">
    <location>
        <begin position="1156"/>
        <end position="1172"/>
    </location>
</feature>
<sequence length="1818" mass="193962">MMKSMTFNAWVVAVTLVQTFHQSVDATYYCGNSYNEAITDCSIPCPSGLGYNAMNEDNECPEDMPYCFGPDLPCTDSGTSSPSIQGNGTLSPSIANQTLSPSVTPGNETVSPTAGNQTPSVVSNATLAPSVAYNATLAPSVASNETNATMAPSPSVSVDPNSTLAPSIALNDTNTTMAPSIANATVVPTPAPTEDELAFRKSLDNPSNMFCGSGWQEATDECNTNPDAMPCPMMVDENGLHTPLDCPSGLMCFTIGQSCTPVTETDVPTGVPTLMPSSAAPTTYAPSSSPIAADDEVNLYFCGSNIEEANELCGQWCRSGEHSECPNGQKCFKETACNATALNLTIGYDESLISEVPSIAPTTYKPTEDLNTGDYYCFDAWTDATYDGDCGLPCPGGQNSECPEGQFCYGPIPDCTPIYKVGVSDKWCGSTFEDMADKCATECPGGTDEECGPGETCWGGSPCSLKKSAIADLEALEGKLWCGKNYNDLVENCPQECPGGSDDECDGDMICFDMSTEEMSCNETGVGIKDPVDPLHLWCGASWNNVLEDCPKACPEGTDEECGEGMICYDLSESELICRTPGIGVKEKGDPQKRWCGADYNDMLSSCPKRCPSGSDDECPLGMSCFEGSDCFTEGVGLISAEEKDTTKMFCGSDYTEAMSCGTPCSSGSNDECPSGQTCWADVECLWGAQTETESDVSDLLESLLTMSTTAAADVEVEIEDEESGNSQALTHTSSSMTSFSDALDETSQHDEQEFDYPSDSEQETDAETEAETEATQQPEHDQQAPSDGEEPEQMFNQVEMPQEEADEEFDYPTETESSPDFSKFTEVEMPEEKADEEFDYPTESIPAPEPEPQPAEPDSQPAESQPEESQPEPSQPEPQPQPQPEPEPSPQTGLEVENIRMALYGISQLSSDHVNAWESLTEEYFERFYNEFSDERDATRSGVTDVDTFYELTELSVSSSSRRALLQRKLSDDAYLMEYTQTTRFLSGTGVTLEEVLTYPFSSYRKREAYVQFLKNSDDLFADLSSISAVFLPTTVKANGAANSFSASGNPSTGSSSSSSGNPFGEPSSSSTSDSSSAPPLDKFSSFYCHNSGEACPSGECANDDMCIFVPSGEPVAVGSYSAAPGSDASSNNDSGNAASGIVEAFLNGAALDDSPSLLPNPSSSNSAPSTPQNPSPTTPSTSTNSAPSSSSNSSPIGSLSVSTDGASINVSANTGSSTISIDSSSSSLNQQATDSLAYSNAAHGPITVKGEMTLTGMEMNKVENIYEWQYLTSIYEQEFYNKGSSNGDYVKEAINNVATAFEIIEVHYGADSSEPITVIKFKQTIKYDTNDEDIPVSAIVSQPFLTPEYREEYISYLKKMLPSSFGSLSTSSSVPEDVPRASSGPTPTYKDLSETFFCGKAWPVDCSTAQKCTSGDMCPYGETCFTAPMCLEQTKSASEEGASDSDMSQFSAPLSTASTSKADAPSADEEKDEDLYPENTYFCGSSVEDASSTCEIPCPTRDDDSCPGELQCFGNTHCEARESFFCGTSWLDASDKCTTPCPNGDASVCADGEACFAWTACLNTESYYCGVSFEDASENCAHPCESRSSLDCPEGMGCFAYTTCQATNENAEHVINPSSVRMTDFFCGMTIEDAATKCAIGGAIACASGDDNQCPGEMKCFETTECSDRSTYFCGSTWLDAAETCSKPCSSGSSDECGDGESCYAHTGCQATNLFYCGNNFEDASETCGQRCDDRDSASCPSGQYCFAYVSACADQDSSDEDISLSAFGDFSNFETPDEPWVASYWAGLESSSSFRPASIAVALVSSFAFWLYTIM</sequence>
<feature type="compositionally biased region" description="Pro residues" evidence="1">
    <location>
        <begin position="874"/>
        <end position="890"/>
    </location>
</feature>
<feature type="region of interest" description="Disordered" evidence="1">
    <location>
        <begin position="1439"/>
        <end position="1475"/>
    </location>
</feature>
<feature type="chain" id="PRO_5044845204" evidence="2">
    <location>
        <begin position="27"/>
        <end position="1818"/>
    </location>
</feature>
<feature type="compositionally biased region" description="Polar residues" evidence="1">
    <location>
        <begin position="1447"/>
        <end position="1463"/>
    </location>
</feature>
<feature type="region of interest" description="Disordered" evidence="1">
    <location>
        <begin position="1154"/>
        <end position="1204"/>
    </location>
</feature>
<feature type="compositionally biased region" description="Polar residues" evidence="1">
    <location>
        <begin position="725"/>
        <end position="741"/>
    </location>
</feature>
<proteinExistence type="predicted"/>
<organism evidence="3 4">
    <name type="scientific">Cyclotella atomus</name>
    <dbReference type="NCBI Taxonomy" id="382360"/>
    <lineage>
        <taxon>Eukaryota</taxon>
        <taxon>Sar</taxon>
        <taxon>Stramenopiles</taxon>
        <taxon>Ochrophyta</taxon>
        <taxon>Bacillariophyta</taxon>
        <taxon>Coscinodiscophyceae</taxon>
        <taxon>Thalassiosirophycidae</taxon>
        <taxon>Stephanodiscales</taxon>
        <taxon>Stephanodiscaceae</taxon>
        <taxon>Cyclotella</taxon>
    </lineage>
</organism>
<evidence type="ECO:0000256" key="1">
    <source>
        <dbReference type="SAM" id="MobiDB-lite"/>
    </source>
</evidence>
<evidence type="ECO:0000313" key="4">
    <source>
        <dbReference type="Proteomes" id="UP001530400"/>
    </source>
</evidence>
<keyword evidence="2" id="KW-0732">Signal</keyword>
<feature type="compositionally biased region" description="Acidic residues" evidence="1">
    <location>
        <begin position="802"/>
        <end position="814"/>
    </location>
</feature>
<reference evidence="3 4" key="1">
    <citation type="submission" date="2024-10" db="EMBL/GenBank/DDBJ databases">
        <title>Updated reference genomes for cyclostephanoid diatoms.</title>
        <authorList>
            <person name="Roberts W.R."/>
            <person name="Alverson A.J."/>
        </authorList>
    </citation>
    <scope>NUCLEOTIDE SEQUENCE [LARGE SCALE GENOMIC DNA]</scope>
    <source>
        <strain evidence="3 4">AJA010-31</strain>
    </source>
</reference>
<comment type="caution">
    <text evidence="3">The sequence shown here is derived from an EMBL/GenBank/DDBJ whole genome shotgun (WGS) entry which is preliminary data.</text>
</comment>
<protein>
    <submittedName>
        <fullName evidence="3">Uncharacterized protein</fullName>
    </submittedName>
</protein>
<feature type="compositionally biased region" description="Acidic residues" evidence="1">
    <location>
        <begin position="753"/>
        <end position="773"/>
    </location>
</feature>
<feature type="region of interest" description="Disordered" evidence="1">
    <location>
        <begin position="1046"/>
        <end position="1080"/>
    </location>
</feature>
<feature type="region of interest" description="Disordered" evidence="1">
    <location>
        <begin position="719"/>
        <end position="893"/>
    </location>
</feature>
<evidence type="ECO:0000256" key="2">
    <source>
        <dbReference type="SAM" id="SignalP"/>
    </source>
</evidence>